<dbReference type="Proteomes" id="UP000238375">
    <property type="component" value="Unassembled WGS sequence"/>
</dbReference>
<name>A0A2T0S1Q3_9BACT</name>
<dbReference type="PROSITE" id="PS51257">
    <property type="entry name" value="PROKAR_LIPOPROTEIN"/>
    <property type="match status" value="1"/>
</dbReference>
<sequence length="290" mass="32839">MRTCFLVAILAGLLTAGCTAPTTRMGPFMMRNYVWVGKRMERVKTPYVIDARHGRKHVLLIGCNHTRDTASPQFVVIQQQFRKLQPQVAFNEGGQLDPAEQYATVQEGISRNGETGVMKYLCDRTGIQLLNGDLAEHVEFPLMLHKYGKDDLLLYYVMERLVVPYLGGAYGSQSFESLYEKAIPDWFVKSGLPLSANEQTLGYFKALYQTKIGRPFTLTLSEDIEKFDYVNGNGCYYCALGRTSKMTRDSVLLAKIDQALDKHDRVMVTFGHGHALAIEPALRQVVRRRR</sequence>
<comment type="caution">
    <text evidence="2">The sequence shown here is derived from an EMBL/GenBank/DDBJ whole genome shotgun (WGS) entry which is preliminary data.</text>
</comment>
<proteinExistence type="predicted"/>
<keyword evidence="1" id="KW-0732">Signal</keyword>
<accession>A0A2T0S1Q3</accession>
<reference evidence="2 3" key="1">
    <citation type="submission" date="2018-03" db="EMBL/GenBank/DDBJ databases">
        <title>Genomic Encyclopedia of Archaeal and Bacterial Type Strains, Phase II (KMG-II): from individual species to whole genera.</title>
        <authorList>
            <person name="Goeker M."/>
        </authorList>
    </citation>
    <scope>NUCLEOTIDE SEQUENCE [LARGE SCALE GENOMIC DNA]</scope>
    <source>
        <strain evidence="2 3">DSM 28354</strain>
    </source>
</reference>
<protein>
    <submittedName>
        <fullName evidence="2">Uncharacterized protein</fullName>
    </submittedName>
</protein>
<evidence type="ECO:0000256" key="1">
    <source>
        <dbReference type="SAM" id="SignalP"/>
    </source>
</evidence>
<feature type="chain" id="PRO_5015716506" evidence="1">
    <location>
        <begin position="21"/>
        <end position="290"/>
    </location>
</feature>
<evidence type="ECO:0000313" key="2">
    <source>
        <dbReference type="EMBL" id="PRY27339.1"/>
    </source>
</evidence>
<evidence type="ECO:0000313" key="3">
    <source>
        <dbReference type="Proteomes" id="UP000238375"/>
    </source>
</evidence>
<dbReference type="EMBL" id="PVTE01000034">
    <property type="protein sequence ID" value="PRY27339.1"/>
    <property type="molecule type" value="Genomic_DNA"/>
</dbReference>
<gene>
    <name evidence="2" type="ORF">CLV58_13418</name>
</gene>
<organism evidence="2 3">
    <name type="scientific">Spirosoma oryzae</name>
    <dbReference type="NCBI Taxonomy" id="1469603"/>
    <lineage>
        <taxon>Bacteria</taxon>
        <taxon>Pseudomonadati</taxon>
        <taxon>Bacteroidota</taxon>
        <taxon>Cytophagia</taxon>
        <taxon>Cytophagales</taxon>
        <taxon>Cytophagaceae</taxon>
        <taxon>Spirosoma</taxon>
    </lineage>
</organism>
<keyword evidence="3" id="KW-1185">Reference proteome</keyword>
<feature type="signal peptide" evidence="1">
    <location>
        <begin position="1"/>
        <end position="20"/>
    </location>
</feature>
<dbReference type="AlphaFoldDB" id="A0A2T0S1Q3"/>